<evidence type="ECO:0000313" key="17">
    <source>
        <dbReference type="EMBL" id="MBO1518603.1"/>
    </source>
</evidence>
<evidence type="ECO:0000256" key="15">
    <source>
        <dbReference type="SAM" id="Phobius"/>
    </source>
</evidence>
<accession>A0ABS3NDE1</accession>
<organism evidence="17 18">
    <name type="scientific">Oceanisphaera pacifica</name>
    <dbReference type="NCBI Taxonomy" id="2818389"/>
    <lineage>
        <taxon>Bacteria</taxon>
        <taxon>Pseudomonadati</taxon>
        <taxon>Pseudomonadota</taxon>
        <taxon>Gammaproteobacteria</taxon>
        <taxon>Aeromonadales</taxon>
        <taxon>Aeromonadaceae</taxon>
        <taxon>Oceanisphaera</taxon>
    </lineage>
</organism>
<evidence type="ECO:0000256" key="14">
    <source>
        <dbReference type="PIRNR" id="PIRNR000014"/>
    </source>
</evidence>
<keyword evidence="4 14" id="KW-0813">Transport</keyword>
<evidence type="ECO:0000256" key="2">
    <source>
        <dbReference type="ARBA" id="ARBA00006417"/>
    </source>
</evidence>
<dbReference type="SUPFAM" id="SSF48695">
    <property type="entry name" value="Multiheme cytochromes"/>
    <property type="match status" value="1"/>
</dbReference>
<keyword evidence="5 14" id="KW-1003">Cell membrane</keyword>
<dbReference type="PANTHER" id="PTHR30333:SF1">
    <property type="entry name" value="CYTOCHROME C-TYPE PROTEIN NAPC"/>
    <property type="match status" value="1"/>
</dbReference>
<feature type="domain" description="NapC/NirT cytochrome c N-terminal" evidence="16">
    <location>
        <begin position="17"/>
        <end position="189"/>
    </location>
</feature>
<dbReference type="InterPro" id="IPR009154">
    <property type="entry name" value="Membr-bd_4haem_cyt_TorC"/>
</dbReference>
<keyword evidence="13 14" id="KW-0472">Membrane</keyword>
<evidence type="ECO:0000313" key="18">
    <source>
        <dbReference type="Proteomes" id="UP000664882"/>
    </source>
</evidence>
<dbReference type="InterPro" id="IPR051174">
    <property type="entry name" value="Cytochrome_c-type_ET"/>
</dbReference>
<proteinExistence type="inferred from homology"/>
<comment type="similarity">
    <text evidence="2 14">Belongs to the TorC/TorY family.</text>
</comment>
<feature type="transmembrane region" description="Helical" evidence="15">
    <location>
        <begin position="21"/>
        <end position="41"/>
    </location>
</feature>
<dbReference type="InterPro" id="IPR005126">
    <property type="entry name" value="NapC/NirT_cyt_c_N"/>
</dbReference>
<evidence type="ECO:0000256" key="13">
    <source>
        <dbReference type="ARBA" id="ARBA00023136"/>
    </source>
</evidence>
<keyword evidence="6 14" id="KW-0997">Cell inner membrane</keyword>
<evidence type="ECO:0000256" key="8">
    <source>
        <dbReference type="ARBA" id="ARBA00022692"/>
    </source>
</evidence>
<dbReference type="Gene3D" id="1.10.3820.10">
    <property type="entry name" value="Di-heme elbow motif domain"/>
    <property type="match status" value="1"/>
</dbReference>
<keyword evidence="9 14" id="KW-0479">Metal-binding</keyword>
<comment type="subcellular location">
    <subcellularLocation>
        <location evidence="1">Cell inner membrane</location>
        <topology evidence="1">Single-pass type II membrane protein</topology>
    </subcellularLocation>
</comment>
<evidence type="ECO:0000259" key="16">
    <source>
        <dbReference type="Pfam" id="PF03264"/>
    </source>
</evidence>
<protein>
    <recommendedName>
        <fullName evidence="14">Cytochrome c-type protein</fullName>
    </recommendedName>
</protein>
<evidence type="ECO:0000256" key="11">
    <source>
        <dbReference type="ARBA" id="ARBA00022989"/>
    </source>
</evidence>
<dbReference type="Proteomes" id="UP000664882">
    <property type="component" value="Unassembled WGS sequence"/>
</dbReference>
<evidence type="ECO:0000256" key="6">
    <source>
        <dbReference type="ARBA" id="ARBA00022519"/>
    </source>
</evidence>
<keyword evidence="8 15" id="KW-0812">Transmembrane</keyword>
<comment type="similarity">
    <text evidence="3">Belongs to the NapC/NirT/NrfH family.</text>
</comment>
<evidence type="ECO:0000256" key="1">
    <source>
        <dbReference type="ARBA" id="ARBA00004249"/>
    </source>
</evidence>
<evidence type="ECO:0000256" key="5">
    <source>
        <dbReference type="ARBA" id="ARBA00022475"/>
    </source>
</evidence>
<dbReference type="InterPro" id="IPR036280">
    <property type="entry name" value="Multihaem_cyt_sf"/>
</dbReference>
<evidence type="ECO:0000256" key="12">
    <source>
        <dbReference type="ARBA" id="ARBA00023004"/>
    </source>
</evidence>
<evidence type="ECO:0000256" key="3">
    <source>
        <dbReference type="ARBA" id="ARBA00007395"/>
    </source>
</evidence>
<evidence type="ECO:0000256" key="7">
    <source>
        <dbReference type="ARBA" id="ARBA00022617"/>
    </source>
</evidence>
<reference evidence="17 18" key="1">
    <citation type="submission" date="2021-03" db="EMBL/GenBank/DDBJ databases">
        <title>Oceanisphaera sp. nov., isolated from the intestine.</title>
        <authorList>
            <person name="Zhao L.-H."/>
            <person name="Shi L.-F."/>
        </authorList>
    </citation>
    <scope>NUCLEOTIDE SEQUENCE [LARGE SCALE GENOMIC DNA]</scope>
    <source>
        <strain evidence="17 18">DM8</strain>
    </source>
</reference>
<comment type="caution">
    <text evidence="17">The sequence shown here is derived from an EMBL/GenBank/DDBJ whole genome shotgun (WGS) entry which is preliminary data.</text>
</comment>
<dbReference type="InterPro" id="IPR038266">
    <property type="entry name" value="NapC/NirT_cytc_sf"/>
</dbReference>
<evidence type="ECO:0000256" key="4">
    <source>
        <dbReference type="ARBA" id="ARBA00022448"/>
    </source>
</evidence>
<dbReference type="PANTHER" id="PTHR30333">
    <property type="entry name" value="CYTOCHROME C-TYPE PROTEIN"/>
    <property type="match status" value="1"/>
</dbReference>
<keyword evidence="18" id="KW-1185">Reference proteome</keyword>
<keyword evidence="12 14" id="KW-0408">Iron</keyword>
<dbReference type="NCBIfam" id="TIGR02162">
    <property type="entry name" value="torC"/>
    <property type="match status" value="1"/>
</dbReference>
<dbReference type="EMBL" id="JAGDFX010000003">
    <property type="protein sequence ID" value="MBO1518603.1"/>
    <property type="molecule type" value="Genomic_DNA"/>
</dbReference>
<gene>
    <name evidence="17" type="primary">torC</name>
    <name evidence="17" type="ORF">J3U76_02940</name>
</gene>
<evidence type="ECO:0000256" key="10">
    <source>
        <dbReference type="ARBA" id="ARBA00022982"/>
    </source>
</evidence>
<keyword evidence="10 14" id="KW-0249">Electron transport</keyword>
<name>A0ABS3NDE1_9GAMM</name>
<keyword evidence="11 15" id="KW-1133">Transmembrane helix</keyword>
<keyword evidence="7 14" id="KW-0349">Heme</keyword>
<dbReference type="Pfam" id="PF03264">
    <property type="entry name" value="Cytochrom_NNT"/>
    <property type="match status" value="1"/>
</dbReference>
<dbReference type="PIRSF" id="PIRSF000014">
    <property type="entry name" value="4_hem_cytch_TorC"/>
    <property type="match status" value="1"/>
</dbReference>
<sequence>MKMLNFIKKFWNTLRRPSVHISLGVLTIGGFVAGVIFWGGFNTALEATNTEQFCISCHEMENNVYQELQDTIHWSNRSGVRATCPDCHVPHNWTDKIARKMQASKEVWGAVFGTIDTREKFLDKRLELAQHEWARFSANGSLECRNCHDYNSMDWDVMSDKAKRFMKPAAERDQSCIDCHKGIAHQLPETMVFKDPALDQLEQRANGLKVEDGEQYYAVKAVTLYLDEDLTQEAGELEAAAPVTLLAHKGDKIQLAIPSWRKMRGFGRVWYEDFGQNIPNMVLNKAVAQNEQRVEVLSEAKEDPLTGLPWQQVNIALWTEAGALLPEAEDLWSYARDTYRSGCSVCHSQPAEEHFDANTWPGMFAGMVGFTNMDADTQALVLKYLQKHSSDYADSAH</sequence>
<evidence type="ECO:0000256" key="9">
    <source>
        <dbReference type="ARBA" id="ARBA00022723"/>
    </source>
</evidence>